<evidence type="ECO:0000256" key="3">
    <source>
        <dbReference type="SAM" id="MobiDB-lite"/>
    </source>
</evidence>
<comment type="caution">
    <text evidence="4">The sequence shown here is derived from an EMBL/GenBank/DDBJ whole genome shotgun (WGS) entry which is preliminary data.</text>
</comment>
<feature type="coiled-coil region" evidence="2">
    <location>
        <begin position="240"/>
        <end position="274"/>
    </location>
</feature>
<dbReference type="GO" id="GO:0003677">
    <property type="term" value="F:DNA binding"/>
    <property type="evidence" value="ECO:0007669"/>
    <property type="project" value="UniProtKB-KW"/>
</dbReference>
<dbReference type="Proteomes" id="UP000665181">
    <property type="component" value="Unassembled WGS sequence"/>
</dbReference>
<dbReference type="EMBL" id="JAGFPW010000005">
    <property type="protein sequence ID" value="MBO3794372.1"/>
    <property type="molecule type" value="Genomic_DNA"/>
</dbReference>
<organism evidence="4 5">
    <name type="scientific">Bacillus subtilis</name>
    <dbReference type="NCBI Taxonomy" id="1423"/>
    <lineage>
        <taxon>Bacteria</taxon>
        <taxon>Bacillati</taxon>
        <taxon>Bacillota</taxon>
        <taxon>Bacilli</taxon>
        <taxon>Bacillales</taxon>
        <taxon>Bacillaceae</taxon>
        <taxon>Bacillus</taxon>
    </lineage>
</organism>
<dbReference type="InterPro" id="IPR036390">
    <property type="entry name" value="WH_DNA-bd_sf"/>
</dbReference>
<sequence length="331" mass="38901">MSAMPHRKINRDDVYKEIVNMIEQNDRREAEVSITDLANKFGIQGPTMDYHLAKLVEEGKLVIAPKRGKYNRKIYKIPSEVKNDNMSEEEKQPTQVLTPSESQESYDNYQDFLASLTRQFDNPDQKDETEDLMESQISEEDYQEEQNNTLENLDNNYNGQEIQSQTKESTPLGSDTKELTLDEKIERFIKTSNQLPDAHMLLEHEDKEILAVMNETIQQNILYLQDLSQQLTTIQNKELIQHLIDDRKRLEEQIKRLEDEVEVARSQAKQVEEQFEIDPQRIRFMQQLLISTLDDYLNQPNQSLALGRKDFRNKMTKEINDLVNYALKIEK</sequence>
<keyword evidence="1" id="KW-0238">DNA-binding</keyword>
<dbReference type="CDD" id="cd00090">
    <property type="entry name" value="HTH_ARSR"/>
    <property type="match status" value="1"/>
</dbReference>
<keyword evidence="2" id="KW-0175">Coiled coil</keyword>
<dbReference type="RefSeq" id="WP_134983040.1">
    <property type="nucleotide sequence ID" value="NZ_JAGFPW010000005.1"/>
</dbReference>
<proteinExistence type="predicted"/>
<evidence type="ECO:0000256" key="1">
    <source>
        <dbReference type="ARBA" id="ARBA00023125"/>
    </source>
</evidence>
<dbReference type="SUPFAM" id="SSF46785">
    <property type="entry name" value="Winged helix' DNA-binding domain"/>
    <property type="match status" value="1"/>
</dbReference>
<dbReference type="InterPro" id="IPR011991">
    <property type="entry name" value="ArsR-like_HTH"/>
</dbReference>
<dbReference type="InterPro" id="IPR036388">
    <property type="entry name" value="WH-like_DNA-bd_sf"/>
</dbReference>
<dbReference type="AlphaFoldDB" id="A0A8I1WCL9"/>
<gene>
    <name evidence="4" type="ORF">J5227_08615</name>
</gene>
<feature type="region of interest" description="Disordered" evidence="3">
    <location>
        <begin position="121"/>
        <end position="146"/>
    </location>
</feature>
<accession>A0A8I1WCL9</accession>
<protein>
    <submittedName>
        <fullName evidence="4">ArsR family transcriptional regulator</fullName>
    </submittedName>
</protein>
<dbReference type="Gene3D" id="1.10.10.10">
    <property type="entry name" value="Winged helix-like DNA-binding domain superfamily/Winged helix DNA-binding domain"/>
    <property type="match status" value="1"/>
</dbReference>
<evidence type="ECO:0000313" key="4">
    <source>
        <dbReference type="EMBL" id="MBO3794372.1"/>
    </source>
</evidence>
<reference evidence="4" key="1">
    <citation type="submission" date="2021-03" db="EMBL/GenBank/DDBJ databases">
        <title>Isolation of Bacillus subtilis from fermented food sample.</title>
        <authorList>
            <person name="Lakshmanan V."/>
            <person name="Athira K."/>
            <person name="Rajagopal K."/>
        </authorList>
    </citation>
    <scope>NUCLEOTIDE SEQUENCE</scope>
    <source>
        <strain evidence="4">S1</strain>
    </source>
</reference>
<evidence type="ECO:0000256" key="2">
    <source>
        <dbReference type="SAM" id="Coils"/>
    </source>
</evidence>
<feature type="compositionally biased region" description="Polar residues" evidence="3">
    <location>
        <begin position="93"/>
        <end position="104"/>
    </location>
</feature>
<feature type="region of interest" description="Disordered" evidence="3">
    <location>
        <begin position="84"/>
        <end position="104"/>
    </location>
</feature>
<feature type="compositionally biased region" description="Acidic residues" evidence="3">
    <location>
        <begin position="127"/>
        <end position="144"/>
    </location>
</feature>
<evidence type="ECO:0000313" key="5">
    <source>
        <dbReference type="Proteomes" id="UP000665181"/>
    </source>
</evidence>
<name>A0A8I1WCL9_BACIU</name>